<feature type="transmembrane region" description="Helical" evidence="5">
    <location>
        <begin position="82"/>
        <end position="104"/>
    </location>
</feature>
<feature type="transmembrane region" description="Helical" evidence="5">
    <location>
        <begin position="51"/>
        <end position="70"/>
    </location>
</feature>
<evidence type="ECO:0000256" key="3">
    <source>
        <dbReference type="ARBA" id="ARBA00022989"/>
    </source>
</evidence>
<dbReference type="GO" id="GO:0016020">
    <property type="term" value="C:membrane"/>
    <property type="evidence" value="ECO:0007669"/>
    <property type="project" value="UniProtKB-SubCell"/>
</dbReference>
<dbReference type="Pfam" id="PF04479">
    <property type="entry name" value="RTA1"/>
    <property type="match status" value="1"/>
</dbReference>
<comment type="caution">
    <text evidence="6">The sequence shown here is derived from an EMBL/GenBank/DDBJ whole genome shotgun (WGS) entry which is preliminary data.</text>
</comment>
<dbReference type="PANTHER" id="PTHR31465">
    <property type="entry name" value="PROTEIN RTA1-RELATED"/>
    <property type="match status" value="1"/>
</dbReference>
<keyword evidence="2 5" id="KW-0812">Transmembrane</keyword>
<feature type="transmembrane region" description="Helical" evidence="5">
    <location>
        <begin position="157"/>
        <end position="179"/>
    </location>
</feature>
<protein>
    <submittedName>
        <fullName evidence="6">RTA1 domain protein</fullName>
    </submittedName>
</protein>
<dbReference type="EMBL" id="ML996086">
    <property type="protein sequence ID" value="KAF2152225.1"/>
    <property type="molecule type" value="Genomic_DNA"/>
</dbReference>
<reference evidence="6" key="1">
    <citation type="journal article" date="2020" name="Stud. Mycol.">
        <title>101 Dothideomycetes genomes: a test case for predicting lifestyles and emergence of pathogens.</title>
        <authorList>
            <person name="Haridas S."/>
            <person name="Albert R."/>
            <person name="Binder M."/>
            <person name="Bloem J."/>
            <person name="Labutti K."/>
            <person name="Salamov A."/>
            <person name="Andreopoulos B."/>
            <person name="Baker S."/>
            <person name="Barry K."/>
            <person name="Bills G."/>
            <person name="Bluhm B."/>
            <person name="Cannon C."/>
            <person name="Castanera R."/>
            <person name="Culley D."/>
            <person name="Daum C."/>
            <person name="Ezra D."/>
            <person name="Gonzalez J."/>
            <person name="Henrissat B."/>
            <person name="Kuo A."/>
            <person name="Liang C."/>
            <person name="Lipzen A."/>
            <person name="Lutzoni F."/>
            <person name="Magnuson J."/>
            <person name="Mondo S."/>
            <person name="Nolan M."/>
            <person name="Ohm R."/>
            <person name="Pangilinan J."/>
            <person name="Park H.-J."/>
            <person name="Ramirez L."/>
            <person name="Alfaro M."/>
            <person name="Sun H."/>
            <person name="Tritt A."/>
            <person name="Yoshinaga Y."/>
            <person name="Zwiers L.-H."/>
            <person name="Turgeon B."/>
            <person name="Goodwin S."/>
            <person name="Spatafora J."/>
            <person name="Crous P."/>
            <person name="Grigoriev I."/>
        </authorList>
    </citation>
    <scope>NUCLEOTIDE SEQUENCE</scope>
    <source>
        <strain evidence="6">CBS 260.36</strain>
    </source>
</reference>
<comment type="subcellular location">
    <subcellularLocation>
        <location evidence="1">Membrane</location>
        <topology evidence="1">Multi-pass membrane protein</topology>
    </subcellularLocation>
</comment>
<dbReference type="OrthoDB" id="3358017at2759"/>
<keyword evidence="4 5" id="KW-0472">Membrane</keyword>
<dbReference type="Proteomes" id="UP000799439">
    <property type="component" value="Unassembled WGS sequence"/>
</dbReference>
<evidence type="ECO:0000256" key="5">
    <source>
        <dbReference type="SAM" id="Phobius"/>
    </source>
</evidence>
<keyword evidence="3 5" id="KW-1133">Transmembrane helix</keyword>
<name>A0A9P4J175_9PEZI</name>
<dbReference type="InterPro" id="IPR007568">
    <property type="entry name" value="RTA1"/>
</dbReference>
<feature type="transmembrane region" description="Helical" evidence="5">
    <location>
        <begin position="24"/>
        <end position="44"/>
    </location>
</feature>
<keyword evidence="7" id="KW-1185">Reference proteome</keyword>
<dbReference type="AlphaFoldDB" id="A0A9P4J175"/>
<sequence length="279" mass="32142">MSVKSLLSRGEASFDFYPYNPSNAAGYFFVVVYAIITSTQLVLLVRYRTWFCVPLFLGCLAETGGYYGRAWAHNNRRFSDPYLLQLFLIIGASPLISASIYMALPRLSRTLTQGKRRMRWMSKIYILLDVICLVLQIMGTVMQAYGSGKTKQNSTRYIAGGLIFQLLAFLIYMIMVATLHRRLRHEPPSMFYQHDSPRWWSCFYALYAASFLISIRSLVRVVEFLQGSQSSIASHEAYLYLFDAAPMFLAVTFFAVWHPARVIRFDHKQKHNDIDQPLS</sequence>
<proteinExistence type="predicted"/>
<organism evidence="6 7">
    <name type="scientific">Myriangium duriaei CBS 260.36</name>
    <dbReference type="NCBI Taxonomy" id="1168546"/>
    <lineage>
        <taxon>Eukaryota</taxon>
        <taxon>Fungi</taxon>
        <taxon>Dikarya</taxon>
        <taxon>Ascomycota</taxon>
        <taxon>Pezizomycotina</taxon>
        <taxon>Dothideomycetes</taxon>
        <taxon>Dothideomycetidae</taxon>
        <taxon>Myriangiales</taxon>
        <taxon>Myriangiaceae</taxon>
        <taxon>Myriangium</taxon>
    </lineage>
</organism>
<feature type="transmembrane region" description="Helical" evidence="5">
    <location>
        <begin position="239"/>
        <end position="260"/>
    </location>
</feature>
<feature type="transmembrane region" description="Helical" evidence="5">
    <location>
        <begin position="124"/>
        <end position="145"/>
    </location>
</feature>
<evidence type="ECO:0000256" key="4">
    <source>
        <dbReference type="ARBA" id="ARBA00023136"/>
    </source>
</evidence>
<dbReference type="PANTHER" id="PTHR31465:SF17">
    <property type="entry name" value="DOMAIN PROTEIN, PUTATIVE (AFU_ORTHOLOGUE AFUA_5G09900)-RELATED"/>
    <property type="match status" value="1"/>
</dbReference>
<gene>
    <name evidence="6" type="ORF">K461DRAFT_268206</name>
</gene>
<evidence type="ECO:0000313" key="7">
    <source>
        <dbReference type="Proteomes" id="UP000799439"/>
    </source>
</evidence>
<evidence type="ECO:0000256" key="2">
    <source>
        <dbReference type="ARBA" id="ARBA00022692"/>
    </source>
</evidence>
<accession>A0A9P4J175</accession>
<evidence type="ECO:0000256" key="1">
    <source>
        <dbReference type="ARBA" id="ARBA00004141"/>
    </source>
</evidence>
<feature type="transmembrane region" description="Helical" evidence="5">
    <location>
        <begin position="199"/>
        <end position="219"/>
    </location>
</feature>
<evidence type="ECO:0000313" key="6">
    <source>
        <dbReference type="EMBL" id="KAF2152225.1"/>
    </source>
</evidence>